<dbReference type="InterPro" id="IPR008922">
    <property type="entry name" value="Di-copper_centre_dom_sf"/>
</dbReference>
<dbReference type="InterPro" id="IPR002227">
    <property type="entry name" value="Tyrosinase_Cu-bd"/>
</dbReference>
<keyword evidence="8" id="KW-0470">Melanin biosynthesis</keyword>
<comment type="cofactor">
    <cofactor evidence="1">
        <name>Cu(2+)</name>
        <dbReference type="ChEBI" id="CHEBI:29036"/>
    </cofactor>
</comment>
<keyword evidence="5" id="KW-0560">Oxidoreductase</keyword>
<evidence type="ECO:0000256" key="6">
    <source>
        <dbReference type="ARBA" id="ARBA00023008"/>
    </source>
</evidence>
<evidence type="ECO:0000259" key="12">
    <source>
        <dbReference type="PROSITE" id="PS00498"/>
    </source>
</evidence>
<evidence type="ECO:0000256" key="10">
    <source>
        <dbReference type="ARBA" id="ARBA00048881"/>
    </source>
</evidence>
<evidence type="ECO:0000256" key="8">
    <source>
        <dbReference type="ARBA" id="ARBA00023101"/>
    </source>
</evidence>
<comment type="caution">
    <text evidence="13">The sequence shown here is derived from an EMBL/GenBank/DDBJ whole genome shotgun (WGS) entry which is preliminary data.</text>
</comment>
<evidence type="ECO:0000256" key="5">
    <source>
        <dbReference type="ARBA" id="ARBA00023002"/>
    </source>
</evidence>
<evidence type="ECO:0000256" key="1">
    <source>
        <dbReference type="ARBA" id="ARBA00001973"/>
    </source>
</evidence>
<dbReference type="Pfam" id="PF18132">
    <property type="entry name" value="Tyrosinase_C"/>
    <property type="match status" value="1"/>
</dbReference>
<accession>A0A9X0C4D4</accession>
<dbReference type="Proteomes" id="UP001149954">
    <property type="component" value="Unassembled WGS sequence"/>
</dbReference>
<gene>
    <name evidence="13" type="ORF">N7463_009066</name>
</gene>
<evidence type="ECO:0000256" key="2">
    <source>
        <dbReference type="ARBA" id="ARBA00009928"/>
    </source>
</evidence>
<reference evidence="13" key="1">
    <citation type="submission" date="2022-12" db="EMBL/GenBank/DDBJ databases">
        <authorList>
            <person name="Petersen C."/>
        </authorList>
    </citation>
    <scope>NUCLEOTIDE SEQUENCE</scope>
    <source>
        <strain evidence="13">IBT 29495</strain>
    </source>
</reference>
<dbReference type="Gene3D" id="1.10.1280.10">
    <property type="entry name" value="Di-copper center containing domain from catechol oxidase"/>
    <property type="match status" value="1"/>
</dbReference>
<dbReference type="GO" id="GO:0042438">
    <property type="term" value="P:melanin biosynthetic process"/>
    <property type="evidence" value="ECO:0007669"/>
    <property type="project" value="UniProtKB-KW"/>
</dbReference>
<comment type="catalytic activity">
    <reaction evidence="9">
        <text>2 L-dopa + O2 = 2 L-dopaquinone + 2 H2O</text>
        <dbReference type="Rhea" id="RHEA:34287"/>
        <dbReference type="ChEBI" id="CHEBI:15377"/>
        <dbReference type="ChEBI" id="CHEBI:15379"/>
        <dbReference type="ChEBI" id="CHEBI:57504"/>
        <dbReference type="ChEBI" id="CHEBI:57924"/>
        <dbReference type="EC" id="1.14.18.1"/>
    </reaction>
</comment>
<organism evidence="13 14">
    <name type="scientific">Penicillium fimorum</name>
    <dbReference type="NCBI Taxonomy" id="1882269"/>
    <lineage>
        <taxon>Eukaryota</taxon>
        <taxon>Fungi</taxon>
        <taxon>Dikarya</taxon>
        <taxon>Ascomycota</taxon>
        <taxon>Pezizomycotina</taxon>
        <taxon>Eurotiomycetes</taxon>
        <taxon>Eurotiomycetidae</taxon>
        <taxon>Eurotiales</taxon>
        <taxon>Aspergillaceae</taxon>
        <taxon>Penicillium</taxon>
    </lineage>
</organism>
<dbReference type="PROSITE" id="PS00498">
    <property type="entry name" value="TYROSINASE_2"/>
    <property type="match status" value="1"/>
</dbReference>
<feature type="domain" description="Tyrosinase copper-binding" evidence="12">
    <location>
        <begin position="384"/>
        <end position="395"/>
    </location>
</feature>
<evidence type="ECO:0000256" key="4">
    <source>
        <dbReference type="ARBA" id="ARBA00022723"/>
    </source>
</evidence>
<feature type="region of interest" description="Disordered" evidence="11">
    <location>
        <begin position="640"/>
        <end position="660"/>
    </location>
</feature>
<dbReference type="OrthoDB" id="1658288at2759"/>
<keyword evidence="7" id="KW-0503">Monooxygenase</keyword>
<dbReference type="PRINTS" id="PR00092">
    <property type="entry name" value="TYROSINASE"/>
</dbReference>
<dbReference type="InterPro" id="IPR041640">
    <property type="entry name" value="Tyrosinase_C"/>
</dbReference>
<dbReference type="PANTHER" id="PTHR11474">
    <property type="entry name" value="TYROSINASE FAMILY MEMBER"/>
    <property type="match status" value="1"/>
</dbReference>
<proteinExistence type="inferred from homology"/>
<sequence>MTVIVNGIETRDVHGDPYLRKDIDKWYAEQMKGDRMQLTLFMEALALIQKRPLTDLKSYFRLAAIHAAPWCEWDNVAQPTGGGSNGIKGYCVHNNYTFPTWHRVYIMLYERVLYDAMYEWIDQTVPKTKQDTWKKEAEEWRLPYWDFARFADRPASTADTFDYDNDHDRLRLPILCMMPNVQITAFPKGENPTIESRPNPLYKYMAPKPMGEFPDKFKIAGEKAEDSTNPNRKVEFTYPWDKCIATTKYGILDGSDANIWADGGQNWLQSNYALNEHPYYGDKDKDVNAEKLVPTLQDLVHRLFQYPITSWGAFSTTRYTSTNLTPPANSAKLQDDIPNAISLEFIHNNIHNFVGGTQFLRPPKEGIHLWGAGHMSSVSMAAFDPIFFIFHNNIDRLTAMWQMLHWKKWFDDDCSKPTQNNDLKPFHRTEEEFWKSDDVQNWRKLGYEYEILKGRTHHCDDDQKKIQADITKLYGNQTKKLFDGLPKQDGRQDDFVITVIYDKYALNGGAYKINLFLEGADNFRGPESEGFIASIYNFSSSLDSGACGNCQQQKEDGVKCIAQVPATVPIRHYLKRANKRLDEAPRPVYMALNSLGNPVKMDIHVQLDISSRPYYKHPEHPDKDRPLRYKFLKFGTQAPDDSFPKAAGTEIMHPREQSRL</sequence>
<evidence type="ECO:0000256" key="7">
    <source>
        <dbReference type="ARBA" id="ARBA00023033"/>
    </source>
</evidence>
<dbReference type="Pfam" id="PF00264">
    <property type="entry name" value="Tyrosinase"/>
    <property type="match status" value="1"/>
</dbReference>
<evidence type="ECO:0000313" key="14">
    <source>
        <dbReference type="Proteomes" id="UP001149954"/>
    </source>
</evidence>
<dbReference type="AlphaFoldDB" id="A0A9X0C4D4"/>
<evidence type="ECO:0000256" key="9">
    <source>
        <dbReference type="ARBA" id="ARBA00048233"/>
    </source>
</evidence>
<dbReference type="GO" id="GO:0004503">
    <property type="term" value="F:tyrosinase activity"/>
    <property type="evidence" value="ECO:0007669"/>
    <property type="project" value="UniProtKB-EC"/>
</dbReference>
<evidence type="ECO:0000313" key="13">
    <source>
        <dbReference type="EMBL" id="KAJ5497079.1"/>
    </source>
</evidence>
<reference evidence="13" key="2">
    <citation type="journal article" date="2023" name="IMA Fungus">
        <title>Comparative genomic study of the Penicillium genus elucidates a diverse pangenome and 15 lateral gene transfer events.</title>
        <authorList>
            <person name="Petersen C."/>
            <person name="Sorensen T."/>
            <person name="Nielsen M.R."/>
            <person name="Sondergaard T.E."/>
            <person name="Sorensen J.L."/>
            <person name="Fitzpatrick D.A."/>
            <person name="Frisvad J.C."/>
            <person name="Nielsen K.L."/>
        </authorList>
    </citation>
    <scope>NUCLEOTIDE SEQUENCE</scope>
    <source>
        <strain evidence="13">IBT 29495</strain>
    </source>
</reference>
<protein>
    <recommendedName>
        <fullName evidence="3">tyrosinase</fullName>
        <ecNumber evidence="3">1.14.18.1</ecNumber>
    </recommendedName>
</protein>
<keyword evidence="14" id="KW-1185">Reference proteome</keyword>
<comment type="similarity">
    <text evidence="2">Belongs to the tyrosinase family.</text>
</comment>
<dbReference type="EC" id="1.14.18.1" evidence="3"/>
<dbReference type="EMBL" id="JAPWDS010000005">
    <property type="protein sequence ID" value="KAJ5497079.1"/>
    <property type="molecule type" value="Genomic_DNA"/>
</dbReference>
<keyword evidence="6" id="KW-0186">Copper</keyword>
<comment type="catalytic activity">
    <reaction evidence="10">
        <text>L-tyrosine + O2 = L-dopaquinone + H2O</text>
        <dbReference type="Rhea" id="RHEA:18117"/>
        <dbReference type="ChEBI" id="CHEBI:15377"/>
        <dbReference type="ChEBI" id="CHEBI:15379"/>
        <dbReference type="ChEBI" id="CHEBI:57924"/>
        <dbReference type="ChEBI" id="CHEBI:58315"/>
        <dbReference type="EC" id="1.14.18.1"/>
    </reaction>
</comment>
<keyword evidence="4" id="KW-0479">Metal-binding</keyword>
<dbReference type="GO" id="GO:0046872">
    <property type="term" value="F:metal ion binding"/>
    <property type="evidence" value="ECO:0007669"/>
    <property type="project" value="UniProtKB-KW"/>
</dbReference>
<dbReference type="Gene3D" id="2.60.310.20">
    <property type="match status" value="1"/>
</dbReference>
<evidence type="ECO:0000256" key="11">
    <source>
        <dbReference type="SAM" id="MobiDB-lite"/>
    </source>
</evidence>
<name>A0A9X0C4D4_9EURO</name>
<dbReference type="PANTHER" id="PTHR11474:SF76">
    <property type="entry name" value="SHKT DOMAIN-CONTAINING PROTEIN"/>
    <property type="match status" value="1"/>
</dbReference>
<evidence type="ECO:0000256" key="3">
    <source>
        <dbReference type="ARBA" id="ARBA00011906"/>
    </source>
</evidence>
<dbReference type="SUPFAM" id="SSF48056">
    <property type="entry name" value="Di-copper centre-containing domain"/>
    <property type="match status" value="1"/>
</dbReference>
<dbReference type="InterPro" id="IPR050316">
    <property type="entry name" value="Tyrosinase/Hemocyanin"/>
</dbReference>